<dbReference type="AlphaFoldDB" id="A0A9W7BI72"/>
<dbReference type="EMBL" id="BRXX01000062">
    <property type="protein sequence ID" value="GMH86650.1"/>
    <property type="molecule type" value="Genomic_DNA"/>
</dbReference>
<keyword evidence="1" id="KW-0812">Transmembrane</keyword>
<comment type="caution">
    <text evidence="2">The sequence shown here is derived from an EMBL/GenBank/DDBJ whole genome shotgun (WGS) entry which is preliminary data.</text>
</comment>
<protein>
    <submittedName>
        <fullName evidence="2">Uncharacterized protein</fullName>
    </submittedName>
</protein>
<evidence type="ECO:0000313" key="2">
    <source>
        <dbReference type="EMBL" id="GMH86650.1"/>
    </source>
</evidence>
<keyword evidence="1" id="KW-1133">Transmembrane helix</keyword>
<evidence type="ECO:0000256" key="1">
    <source>
        <dbReference type="SAM" id="Phobius"/>
    </source>
</evidence>
<feature type="transmembrane region" description="Helical" evidence="1">
    <location>
        <begin position="75"/>
        <end position="93"/>
    </location>
</feature>
<keyword evidence="3" id="KW-1185">Reference proteome</keyword>
<gene>
    <name evidence="2" type="ORF">TrVE_jg10697</name>
</gene>
<dbReference type="Proteomes" id="UP001165160">
    <property type="component" value="Unassembled WGS sequence"/>
</dbReference>
<accession>A0A9W7BI72</accession>
<name>A0A9W7BI72_9STRA</name>
<feature type="transmembrane region" description="Helical" evidence="1">
    <location>
        <begin position="316"/>
        <end position="339"/>
    </location>
</feature>
<feature type="transmembrane region" description="Helical" evidence="1">
    <location>
        <begin position="114"/>
        <end position="136"/>
    </location>
</feature>
<organism evidence="2 3">
    <name type="scientific">Triparma verrucosa</name>
    <dbReference type="NCBI Taxonomy" id="1606542"/>
    <lineage>
        <taxon>Eukaryota</taxon>
        <taxon>Sar</taxon>
        <taxon>Stramenopiles</taxon>
        <taxon>Ochrophyta</taxon>
        <taxon>Bolidophyceae</taxon>
        <taxon>Parmales</taxon>
        <taxon>Triparmaceae</taxon>
        <taxon>Triparma</taxon>
    </lineage>
</organism>
<evidence type="ECO:0000313" key="3">
    <source>
        <dbReference type="Proteomes" id="UP001165160"/>
    </source>
</evidence>
<sequence>MAELYGMQRTFTCLNYSSASTDPDIRAYLPCPVPIIPEADGFEWNLVDVMTLPENYTCGQKTYADEAPMYIIGRIPYGLFFFFIFGLNLKWIRNGAKARGKKLSLENLNQMERMMAFLSLGSLMQGLQTTVCYWYMNAEGPPQISLFLSVISAFAIDSVIVLTITGWTGMNNIQGTKAVVPDKYKTMRNVFIVGNLVMQLICASLEPYVSTSGDERMTSDLNINYSYYDGTISSGRHLANLLTEFSYSTICVIEGIKLRNTLKGGAKDDNPAAKKVLKYIKTCVVVMPVILIYRTMIIMGRVGNTSVGGFPVCSGMWSLISIVDCMFVLVYGACTLMIIPSRKSKKVKPSGSTATTTASTAG</sequence>
<keyword evidence="1" id="KW-0472">Membrane</keyword>
<feature type="transmembrane region" description="Helical" evidence="1">
    <location>
        <begin position="148"/>
        <end position="169"/>
    </location>
</feature>
<feature type="transmembrane region" description="Helical" evidence="1">
    <location>
        <begin position="276"/>
        <end position="296"/>
    </location>
</feature>
<reference evidence="3" key="1">
    <citation type="journal article" date="2023" name="Commun. Biol.">
        <title>Genome analysis of Parmales, the sister group of diatoms, reveals the evolutionary specialization of diatoms from phago-mixotrophs to photoautotrophs.</title>
        <authorList>
            <person name="Ban H."/>
            <person name="Sato S."/>
            <person name="Yoshikawa S."/>
            <person name="Yamada K."/>
            <person name="Nakamura Y."/>
            <person name="Ichinomiya M."/>
            <person name="Sato N."/>
            <person name="Blanc-Mathieu R."/>
            <person name="Endo H."/>
            <person name="Kuwata A."/>
            <person name="Ogata H."/>
        </authorList>
    </citation>
    <scope>NUCLEOTIDE SEQUENCE [LARGE SCALE GENOMIC DNA]</scope>
    <source>
        <strain evidence="3">NIES 3699</strain>
    </source>
</reference>
<proteinExistence type="predicted"/>